<dbReference type="EnsemblPlants" id="OGLUM11G01740.1">
    <property type="protein sequence ID" value="OGLUM11G01740.1"/>
    <property type="gene ID" value="OGLUM11G01740"/>
</dbReference>
<dbReference type="Proteomes" id="UP000026961">
    <property type="component" value="Chromosome 11"/>
</dbReference>
<dbReference type="AlphaFoldDB" id="A0A0E0BEX7"/>
<dbReference type="Gramene" id="OGLUM11G01740.1">
    <property type="protein sequence ID" value="OGLUM11G01740.1"/>
    <property type="gene ID" value="OGLUM11G01740"/>
</dbReference>
<evidence type="ECO:0008006" key="3">
    <source>
        <dbReference type="Google" id="ProtNLM"/>
    </source>
</evidence>
<dbReference type="Gene3D" id="1.10.510.10">
    <property type="entry name" value="Transferase(Phosphotransferase) domain 1"/>
    <property type="match status" value="1"/>
</dbReference>
<accession>A0A0E0BEX7</accession>
<protein>
    <recommendedName>
        <fullName evidence="3">Serine-threonine/tyrosine-protein kinase catalytic domain-containing protein</fullName>
    </recommendedName>
</protein>
<sequence>MLKKFIKMICYRLDNEKSLWLAEFVDFRVGDEFNYLQAKTLVKLAVSCLEEDRKKRPTMESIVEGLLSVDLARNINILKAAQQTKDALGIFLLSPLFAIDEE</sequence>
<reference evidence="1" key="1">
    <citation type="submission" date="2015-04" db="UniProtKB">
        <authorList>
            <consortium name="EnsemblPlants"/>
        </authorList>
    </citation>
    <scope>IDENTIFICATION</scope>
</reference>
<keyword evidence="2" id="KW-1185">Reference proteome</keyword>
<organism evidence="1">
    <name type="scientific">Oryza glumipatula</name>
    <dbReference type="NCBI Taxonomy" id="40148"/>
    <lineage>
        <taxon>Eukaryota</taxon>
        <taxon>Viridiplantae</taxon>
        <taxon>Streptophyta</taxon>
        <taxon>Embryophyta</taxon>
        <taxon>Tracheophyta</taxon>
        <taxon>Spermatophyta</taxon>
        <taxon>Magnoliopsida</taxon>
        <taxon>Liliopsida</taxon>
        <taxon>Poales</taxon>
        <taxon>Poaceae</taxon>
        <taxon>BOP clade</taxon>
        <taxon>Oryzoideae</taxon>
        <taxon>Oryzeae</taxon>
        <taxon>Oryzinae</taxon>
        <taxon>Oryza</taxon>
    </lineage>
</organism>
<dbReference type="HOGENOM" id="CLU_2281810_0_0_1"/>
<evidence type="ECO:0000313" key="2">
    <source>
        <dbReference type="Proteomes" id="UP000026961"/>
    </source>
</evidence>
<proteinExistence type="predicted"/>
<dbReference type="STRING" id="40148.A0A0E0BEX7"/>
<reference evidence="1" key="2">
    <citation type="submission" date="2018-05" db="EMBL/GenBank/DDBJ databases">
        <title>OgluRS3 (Oryza glumaepatula Reference Sequence Version 3).</title>
        <authorList>
            <person name="Zhang J."/>
            <person name="Kudrna D."/>
            <person name="Lee S."/>
            <person name="Talag J."/>
            <person name="Welchert J."/>
            <person name="Wing R.A."/>
        </authorList>
    </citation>
    <scope>NUCLEOTIDE SEQUENCE [LARGE SCALE GENOMIC DNA]</scope>
</reference>
<evidence type="ECO:0000313" key="1">
    <source>
        <dbReference type="EnsemblPlants" id="OGLUM11G01740.1"/>
    </source>
</evidence>
<name>A0A0E0BEX7_9ORYZ</name>